<accession>A0A8B6XEV6</accession>
<reference evidence="14" key="1">
    <citation type="submission" date="2021-01" db="UniProtKB">
        <authorList>
            <consortium name="EnsemblMetazoa"/>
        </authorList>
    </citation>
    <scope>IDENTIFICATION</scope>
    <source>
        <strain evidence="14">DH4</strain>
    </source>
</reference>
<dbReference type="GO" id="GO:0140571">
    <property type="term" value="F:transmembrane ascorbate ferrireductase activity"/>
    <property type="evidence" value="ECO:0007669"/>
    <property type="project" value="UniProtKB-EC"/>
</dbReference>
<dbReference type="OrthoDB" id="432881at2759"/>
<organism evidence="14">
    <name type="scientific">Apis mellifera</name>
    <name type="common">Honeybee</name>
    <dbReference type="NCBI Taxonomy" id="7460"/>
    <lineage>
        <taxon>Eukaryota</taxon>
        <taxon>Metazoa</taxon>
        <taxon>Ecdysozoa</taxon>
        <taxon>Arthropoda</taxon>
        <taxon>Hexapoda</taxon>
        <taxon>Insecta</taxon>
        <taxon>Pterygota</taxon>
        <taxon>Neoptera</taxon>
        <taxon>Endopterygota</taxon>
        <taxon>Hymenoptera</taxon>
        <taxon>Apocrita</taxon>
        <taxon>Aculeata</taxon>
        <taxon>Apoidea</taxon>
        <taxon>Anthophila</taxon>
        <taxon>Apidae</taxon>
        <taxon>Apis</taxon>
    </lineage>
</organism>
<evidence type="ECO:0000313" key="14">
    <source>
        <dbReference type="EnsemblMetazoa" id="XP_001122176"/>
    </source>
</evidence>
<sequence>MNNEVAKTRPSIIMLAFSTLTHILLLAPVIYIVVLSLQPFIFLSWHVICSTLGVGLLTMEGVFCVSGDAYMNWKVSRMSRGLIHLILHLIGLLLVLIGMIMIIIGKIEYKKSHFVTVHGIISLISIIFAVLIAASGFVVIFDKCLYHGCIRPIILKIMHSFGGIFATILLLAGLITGIYTGWWPGTCLGRTLSVASFVVAACYIFLKPILGIISRCKVLFEGVPNDNEGELNNEY</sequence>
<dbReference type="Gene3D" id="1.20.120.1770">
    <property type="match status" value="1"/>
</dbReference>
<protein>
    <recommendedName>
        <fullName evidence="11">ascorbate ferrireductase (transmembrane)</fullName>
        <ecNumber evidence="11">7.2.1.3</ecNumber>
    </recommendedName>
</protein>
<accession>A0A7M7LIH0</accession>
<evidence type="ECO:0000256" key="3">
    <source>
        <dbReference type="ARBA" id="ARBA00022448"/>
    </source>
</evidence>
<dbReference type="PROSITE" id="PS50939">
    <property type="entry name" value="CYTOCHROME_B561"/>
    <property type="match status" value="1"/>
</dbReference>
<dbReference type="InterPro" id="IPR045150">
    <property type="entry name" value="CYB561D1/2"/>
</dbReference>
<dbReference type="EC" id="7.2.1.3" evidence="11"/>
<feature type="transmembrane region" description="Helical" evidence="12">
    <location>
        <begin position="117"/>
        <end position="141"/>
    </location>
</feature>
<feature type="transmembrane region" description="Helical" evidence="12">
    <location>
        <begin position="85"/>
        <end position="105"/>
    </location>
</feature>
<keyword evidence="5 12" id="KW-0812">Transmembrane</keyword>
<feature type="transmembrane region" description="Helical" evidence="12">
    <location>
        <begin position="188"/>
        <end position="206"/>
    </location>
</feature>
<evidence type="ECO:0000256" key="9">
    <source>
        <dbReference type="ARBA" id="ARBA00023004"/>
    </source>
</evidence>
<reference evidence="16" key="2">
    <citation type="submission" date="2025-04" db="UniProtKB">
        <authorList>
            <consortium name="RefSeq"/>
        </authorList>
    </citation>
    <scope>IDENTIFICATION</scope>
    <source>
        <strain evidence="16">DH4</strain>
        <tissue evidence="16">Whole body</tissue>
    </source>
</reference>
<evidence type="ECO:0000256" key="8">
    <source>
        <dbReference type="ARBA" id="ARBA00022989"/>
    </source>
</evidence>
<evidence type="ECO:0000256" key="6">
    <source>
        <dbReference type="ARBA" id="ARBA00022723"/>
    </source>
</evidence>
<dbReference type="RefSeq" id="XP_001122176.1">
    <property type="nucleotide sequence ID" value="XM_001122176.5"/>
</dbReference>
<evidence type="ECO:0000256" key="10">
    <source>
        <dbReference type="ARBA" id="ARBA00023136"/>
    </source>
</evidence>
<keyword evidence="15" id="KW-1185">Reference proteome</keyword>
<evidence type="ECO:0000313" key="16">
    <source>
        <dbReference type="RefSeq" id="XP_001122176.1"/>
    </source>
</evidence>
<dbReference type="InterPro" id="IPR006593">
    <property type="entry name" value="Cyt_b561/ferric_Rdtase_TM"/>
</dbReference>
<evidence type="ECO:0000256" key="2">
    <source>
        <dbReference type="ARBA" id="ARBA00004141"/>
    </source>
</evidence>
<keyword evidence="4" id="KW-0349">Heme</keyword>
<dbReference type="AlphaFoldDB" id="A0A7M7LIH0"/>
<comment type="subcellular location">
    <subcellularLocation>
        <location evidence="2">Membrane</location>
        <topology evidence="2">Multi-pass membrane protein</topology>
    </subcellularLocation>
</comment>
<keyword evidence="6" id="KW-0479">Metal-binding</keyword>
<dbReference type="PANTHER" id="PTHR15422:SF43">
    <property type="entry name" value="ASCORBATE FERRIREDUCTASE (TRANSMEMBRANE)"/>
    <property type="match status" value="1"/>
</dbReference>
<keyword evidence="10 12" id="KW-0472">Membrane</keyword>
<feature type="domain" description="Cytochrome b561" evidence="13">
    <location>
        <begin position="13"/>
        <end position="215"/>
    </location>
</feature>
<keyword evidence="7" id="KW-0249">Electron transport</keyword>
<comment type="cofactor">
    <cofactor evidence="1">
        <name>heme b</name>
        <dbReference type="ChEBI" id="CHEBI:60344"/>
    </cofactor>
</comment>
<evidence type="ECO:0000313" key="15">
    <source>
        <dbReference type="Proteomes" id="UP000005203"/>
    </source>
</evidence>
<dbReference type="Pfam" id="PF03188">
    <property type="entry name" value="Cytochrom_B561"/>
    <property type="match status" value="1"/>
</dbReference>
<evidence type="ECO:0000256" key="11">
    <source>
        <dbReference type="ARBA" id="ARBA00024225"/>
    </source>
</evidence>
<evidence type="ECO:0000259" key="13">
    <source>
        <dbReference type="PROSITE" id="PS50939"/>
    </source>
</evidence>
<dbReference type="GO" id="GO:0016020">
    <property type="term" value="C:membrane"/>
    <property type="evidence" value="ECO:0007669"/>
    <property type="project" value="UniProtKB-SubCell"/>
</dbReference>
<feature type="transmembrane region" description="Helical" evidence="12">
    <location>
        <begin position="40"/>
        <end position="65"/>
    </location>
</feature>
<evidence type="ECO:0000256" key="7">
    <source>
        <dbReference type="ARBA" id="ARBA00022982"/>
    </source>
</evidence>
<dbReference type="PANTHER" id="PTHR15422">
    <property type="entry name" value="OS05G0565100 PROTEIN"/>
    <property type="match status" value="1"/>
</dbReference>
<gene>
    <name evidence="14" type="primary">726441</name>
    <name evidence="16" type="synonym">LOC726441</name>
</gene>
<dbReference type="SMART" id="SM00665">
    <property type="entry name" value="B561"/>
    <property type="match status" value="1"/>
</dbReference>
<dbReference type="GeneID" id="726441"/>
<dbReference type="Proteomes" id="UP000005203">
    <property type="component" value="Linkage group LG6"/>
</dbReference>
<feature type="transmembrane region" description="Helical" evidence="12">
    <location>
        <begin position="161"/>
        <end position="182"/>
    </location>
</feature>
<dbReference type="GO" id="GO:0140575">
    <property type="term" value="F:transmembrane monodehydroascorbate reductase activity"/>
    <property type="evidence" value="ECO:0007669"/>
    <property type="project" value="InterPro"/>
</dbReference>
<evidence type="ECO:0000256" key="5">
    <source>
        <dbReference type="ARBA" id="ARBA00022692"/>
    </source>
</evidence>
<dbReference type="KEGG" id="ame:726441"/>
<proteinExistence type="predicted"/>
<dbReference type="GO" id="GO:0046872">
    <property type="term" value="F:metal ion binding"/>
    <property type="evidence" value="ECO:0007669"/>
    <property type="project" value="UniProtKB-KW"/>
</dbReference>
<feature type="transmembrane region" description="Helical" evidence="12">
    <location>
        <begin position="12"/>
        <end position="34"/>
    </location>
</feature>
<dbReference type="EnsemblMetazoa" id="XM_001122176">
    <property type="protein sequence ID" value="XP_001122176"/>
    <property type="gene ID" value="LOC726441"/>
</dbReference>
<keyword evidence="9" id="KW-0408">Iron</keyword>
<keyword evidence="8 12" id="KW-1133">Transmembrane helix</keyword>
<dbReference type="OMA" id="SDWFQAT"/>
<evidence type="ECO:0000256" key="4">
    <source>
        <dbReference type="ARBA" id="ARBA00022617"/>
    </source>
</evidence>
<name>A0A7M7LIH0_APIME</name>
<keyword evidence="3" id="KW-0813">Transport</keyword>
<evidence type="ECO:0000256" key="1">
    <source>
        <dbReference type="ARBA" id="ARBA00001970"/>
    </source>
</evidence>
<evidence type="ECO:0000256" key="12">
    <source>
        <dbReference type="SAM" id="Phobius"/>
    </source>
</evidence>